<evidence type="ECO:0000313" key="4">
    <source>
        <dbReference type="EMBL" id="RNA10505.1"/>
    </source>
</evidence>
<dbReference type="Gene3D" id="3.30.420.40">
    <property type="match status" value="1"/>
</dbReference>
<dbReference type="EMBL" id="REGN01006177">
    <property type="protein sequence ID" value="RNA10505.1"/>
    <property type="molecule type" value="Genomic_DNA"/>
</dbReference>
<comment type="caution">
    <text evidence="4">The sequence shown here is derived from an EMBL/GenBank/DDBJ whole genome shotgun (WGS) entry which is preliminary data.</text>
</comment>
<accession>A0A3M7QHQ8</accession>
<proteinExistence type="inferred from homology"/>
<keyword evidence="2" id="KW-0378">Hydrolase</keyword>
<feature type="non-terminal residue" evidence="4">
    <location>
        <position position="61"/>
    </location>
</feature>
<feature type="chain" id="PRO_5018174369" description="Ectonucleoside triphosphate diphosphohydrolase 5" evidence="3">
    <location>
        <begin position="19"/>
        <end position="61"/>
    </location>
</feature>
<dbReference type="Proteomes" id="UP000276133">
    <property type="component" value="Unassembled WGS sequence"/>
</dbReference>
<keyword evidence="3" id="KW-0732">Signal</keyword>
<dbReference type="Pfam" id="PF01150">
    <property type="entry name" value="GDA1_CD39"/>
    <property type="match status" value="1"/>
</dbReference>
<evidence type="ECO:0000256" key="3">
    <source>
        <dbReference type="SAM" id="SignalP"/>
    </source>
</evidence>
<gene>
    <name evidence="4" type="ORF">BpHYR1_041791</name>
</gene>
<organism evidence="4 5">
    <name type="scientific">Brachionus plicatilis</name>
    <name type="common">Marine rotifer</name>
    <name type="synonym">Brachionus muelleri</name>
    <dbReference type="NCBI Taxonomy" id="10195"/>
    <lineage>
        <taxon>Eukaryota</taxon>
        <taxon>Metazoa</taxon>
        <taxon>Spiralia</taxon>
        <taxon>Gnathifera</taxon>
        <taxon>Rotifera</taxon>
        <taxon>Eurotatoria</taxon>
        <taxon>Monogononta</taxon>
        <taxon>Pseudotrocha</taxon>
        <taxon>Ploima</taxon>
        <taxon>Brachionidae</taxon>
        <taxon>Brachionus</taxon>
    </lineage>
</organism>
<name>A0A3M7QHQ8_BRAPC</name>
<comment type="similarity">
    <text evidence="1">Belongs to the GDA1/CD39 NTPase family.</text>
</comment>
<evidence type="ECO:0000313" key="5">
    <source>
        <dbReference type="Proteomes" id="UP000276133"/>
    </source>
</evidence>
<sequence>MKELILILVLGSLSFVYPNYIKNEEKYSIIFDAGSKGTRMYVYQYELFPVKDSSKMRMQLE</sequence>
<feature type="signal peptide" evidence="3">
    <location>
        <begin position="1"/>
        <end position="18"/>
    </location>
</feature>
<protein>
    <recommendedName>
        <fullName evidence="6">Ectonucleoside triphosphate diphosphohydrolase 5</fullName>
    </recommendedName>
</protein>
<dbReference type="AlphaFoldDB" id="A0A3M7QHQ8"/>
<keyword evidence="5" id="KW-1185">Reference proteome</keyword>
<reference evidence="4 5" key="1">
    <citation type="journal article" date="2018" name="Sci. Rep.">
        <title>Genomic signatures of local adaptation to the degree of environmental predictability in rotifers.</title>
        <authorList>
            <person name="Franch-Gras L."/>
            <person name="Hahn C."/>
            <person name="Garcia-Roger E.M."/>
            <person name="Carmona M.J."/>
            <person name="Serra M."/>
            <person name="Gomez A."/>
        </authorList>
    </citation>
    <scope>NUCLEOTIDE SEQUENCE [LARGE SCALE GENOMIC DNA]</scope>
    <source>
        <strain evidence="4">HYR1</strain>
    </source>
</reference>
<dbReference type="InterPro" id="IPR000407">
    <property type="entry name" value="GDA1_CD39_NTPase"/>
</dbReference>
<evidence type="ECO:0000256" key="2">
    <source>
        <dbReference type="ARBA" id="ARBA00022801"/>
    </source>
</evidence>
<dbReference type="GO" id="GO:0016787">
    <property type="term" value="F:hydrolase activity"/>
    <property type="evidence" value="ECO:0007669"/>
    <property type="project" value="UniProtKB-KW"/>
</dbReference>
<evidence type="ECO:0008006" key="6">
    <source>
        <dbReference type="Google" id="ProtNLM"/>
    </source>
</evidence>
<evidence type="ECO:0000256" key="1">
    <source>
        <dbReference type="ARBA" id="ARBA00009283"/>
    </source>
</evidence>